<evidence type="ECO:0000313" key="11">
    <source>
        <dbReference type="EMBL" id="APZ81508.1"/>
    </source>
</evidence>
<feature type="transmembrane region" description="Helical" evidence="10">
    <location>
        <begin position="204"/>
        <end position="226"/>
    </location>
</feature>
<organism evidence="11">
    <name type="scientific">Adelphocoris lineolatus</name>
    <name type="common">Alfalfa plant bug</name>
    <dbReference type="NCBI Taxonomy" id="236346"/>
    <lineage>
        <taxon>Eukaryota</taxon>
        <taxon>Metazoa</taxon>
        <taxon>Ecdysozoa</taxon>
        <taxon>Arthropoda</taxon>
        <taxon>Hexapoda</taxon>
        <taxon>Insecta</taxon>
        <taxon>Pterygota</taxon>
        <taxon>Neoptera</taxon>
        <taxon>Paraneoptera</taxon>
        <taxon>Hemiptera</taxon>
        <taxon>Heteroptera</taxon>
        <taxon>Panheteroptera</taxon>
        <taxon>Cimicomorpha</taxon>
        <taxon>Miridae</taxon>
        <taxon>Mirini</taxon>
        <taxon>Adelphocoris</taxon>
    </lineage>
</organism>
<keyword evidence="3 10" id="KW-0716">Sensory transduction</keyword>
<keyword evidence="5 10" id="KW-0552">Olfaction</keyword>
<evidence type="ECO:0000256" key="3">
    <source>
        <dbReference type="ARBA" id="ARBA00022606"/>
    </source>
</evidence>
<dbReference type="GO" id="GO:0005549">
    <property type="term" value="F:odorant binding"/>
    <property type="evidence" value="ECO:0007669"/>
    <property type="project" value="InterPro"/>
</dbReference>
<comment type="caution">
    <text evidence="10">Lacks conserved residue(s) required for the propagation of feature annotation.</text>
</comment>
<dbReference type="InterPro" id="IPR004117">
    <property type="entry name" value="7tm6_olfct_rcpt"/>
</dbReference>
<evidence type="ECO:0000256" key="9">
    <source>
        <dbReference type="ARBA" id="ARBA00023224"/>
    </source>
</evidence>
<dbReference type="GO" id="GO:0005886">
    <property type="term" value="C:plasma membrane"/>
    <property type="evidence" value="ECO:0007669"/>
    <property type="project" value="UniProtKB-SubCell"/>
</dbReference>
<accession>A0A2I4PHH7</accession>
<dbReference type="AlphaFoldDB" id="A0A2I4PHH7"/>
<evidence type="ECO:0000256" key="8">
    <source>
        <dbReference type="ARBA" id="ARBA00023170"/>
    </source>
</evidence>
<sequence length="376" mass="44454">MKTVLVHEDIAKFIHFMKARTMWYGTTVPWDDSLFDRFRKSYTDLKWLFCLLFFFMCGFSLSFADNFGLFDGTFIYWPICFMMTLLTSIAKFTARKQDVLMTSLNDHFLRNTEPWMRSIKDDYIKSLWKFIHFFSSYQLLVSILYMVVPFVADLILHYGFDYLESPISMPTPLSPIIKYNNAWNVKHFAVTVVNLWAFVEVVLIVQWFIANFSLTTVFVLTELIIFKHQVKSLNFEDEDNWEQQVKNIVDKHNQMIRLCKDLKDYLGLSSALVCFFTSLVLTFTTFTMYASSDITLRLSYGCGFSLYFSSALLNSYLGQKLENESDEVFKALYGLRWYRFKPEARKSLNMMMRQARDPLIIDFHGRYKMNLSNFIS</sequence>
<evidence type="ECO:0000256" key="4">
    <source>
        <dbReference type="ARBA" id="ARBA00022692"/>
    </source>
</evidence>
<keyword evidence="4 10" id="KW-0812">Transmembrane</keyword>
<evidence type="ECO:0000256" key="2">
    <source>
        <dbReference type="ARBA" id="ARBA00022475"/>
    </source>
</evidence>
<comment type="subcellular location">
    <subcellularLocation>
        <location evidence="1 10">Cell membrane</location>
        <topology evidence="1 10">Multi-pass membrane protein</topology>
    </subcellularLocation>
</comment>
<keyword evidence="7 10" id="KW-0472">Membrane</keyword>
<feature type="transmembrane region" description="Helical" evidence="10">
    <location>
        <begin position="75"/>
        <end position="94"/>
    </location>
</feature>
<name>A0A2I4PHH7_ADELI</name>
<evidence type="ECO:0000256" key="10">
    <source>
        <dbReference type="RuleBase" id="RU351113"/>
    </source>
</evidence>
<keyword evidence="9 10" id="KW-0807">Transducer</keyword>
<keyword evidence="8 10" id="KW-0675">Receptor</keyword>
<reference evidence="11" key="1">
    <citation type="submission" date="2016-01" db="EMBL/GenBank/DDBJ databases">
        <title>Candidate chemosensory genes identified in Adelphocoris lineolatus (Goeze) (Hemiptera: Miridae) by antennal transcriptome analysis.</title>
        <authorList>
            <person name="Xiao Y."/>
        </authorList>
    </citation>
    <scope>NUCLEOTIDE SEQUENCE</scope>
</reference>
<dbReference type="Pfam" id="PF02949">
    <property type="entry name" value="7tm_6"/>
    <property type="match status" value="1"/>
</dbReference>
<dbReference type="EMBL" id="KU523686">
    <property type="protein sequence ID" value="APZ81508.1"/>
    <property type="molecule type" value="mRNA"/>
</dbReference>
<evidence type="ECO:0000256" key="6">
    <source>
        <dbReference type="ARBA" id="ARBA00022989"/>
    </source>
</evidence>
<dbReference type="GO" id="GO:0004984">
    <property type="term" value="F:olfactory receptor activity"/>
    <property type="evidence" value="ECO:0007669"/>
    <property type="project" value="InterPro"/>
</dbReference>
<dbReference type="GO" id="GO:0007165">
    <property type="term" value="P:signal transduction"/>
    <property type="evidence" value="ECO:0007669"/>
    <property type="project" value="UniProtKB-KW"/>
</dbReference>
<evidence type="ECO:0000256" key="1">
    <source>
        <dbReference type="ARBA" id="ARBA00004651"/>
    </source>
</evidence>
<evidence type="ECO:0000256" key="5">
    <source>
        <dbReference type="ARBA" id="ARBA00022725"/>
    </source>
</evidence>
<feature type="transmembrane region" description="Helical" evidence="10">
    <location>
        <begin position="265"/>
        <end position="286"/>
    </location>
</feature>
<keyword evidence="2" id="KW-1003">Cell membrane</keyword>
<evidence type="ECO:0000256" key="7">
    <source>
        <dbReference type="ARBA" id="ARBA00023136"/>
    </source>
</evidence>
<comment type="similarity">
    <text evidence="10">Belongs to the insect chemoreceptor superfamily. Heteromeric odorant receptor channel (TC 1.A.69) family.</text>
</comment>
<protein>
    <recommendedName>
        <fullName evidence="10">Odorant receptor</fullName>
    </recommendedName>
</protein>
<dbReference type="PANTHER" id="PTHR21137:SF35">
    <property type="entry name" value="ODORANT RECEPTOR 19A-RELATED"/>
    <property type="match status" value="1"/>
</dbReference>
<dbReference type="PANTHER" id="PTHR21137">
    <property type="entry name" value="ODORANT RECEPTOR"/>
    <property type="match status" value="1"/>
</dbReference>
<feature type="transmembrane region" description="Helical" evidence="10">
    <location>
        <begin position="139"/>
        <end position="160"/>
    </location>
</feature>
<feature type="transmembrane region" description="Helical" evidence="10">
    <location>
        <begin position="45"/>
        <end position="63"/>
    </location>
</feature>
<keyword evidence="6 10" id="KW-1133">Transmembrane helix</keyword>
<proteinExistence type="evidence at transcript level"/>